<evidence type="ECO:0000256" key="4">
    <source>
        <dbReference type="ARBA" id="ARBA00022679"/>
    </source>
</evidence>
<comment type="caution">
    <text evidence="15">The sequence shown here is derived from an EMBL/GenBank/DDBJ whole genome shotgun (WGS) entry which is preliminary data.</text>
</comment>
<dbReference type="PANTHER" id="PTHR46025:SF3">
    <property type="entry name" value="XYLOSYLTRANSFERASE OXT"/>
    <property type="match status" value="1"/>
</dbReference>
<evidence type="ECO:0000256" key="10">
    <source>
        <dbReference type="ARBA" id="ARBA00023034"/>
    </source>
</evidence>
<evidence type="ECO:0000256" key="9">
    <source>
        <dbReference type="ARBA" id="ARBA00022989"/>
    </source>
</evidence>
<keyword evidence="12" id="KW-1015">Disulfide bond</keyword>
<sequence length="320" mass="37759">MDRYAILILAHSDFENLERLVSNFDDRFFDIFIHIDKKTDSSELSFIKNSTILSNKANIHFIENNIKVFWGGYSIVKAEIKLLSTALSNDKNYSHYIMISGSDYLIKSSKQLRDFLAANREDDFVKAIDLQNLSSDNKLREYVSYIYKYDYPFFVNTSSFLFRSVRKLSNLILNRFRVRSLLFKDGFHIYQGSQWWVLTEKSANKILNDYYNNQKAYDKLFSKIFAPDEKFFHSIYYNLSDCNKNPEAPITFIEESDYTKQTASLANITLLDDSLQKWFTKVDFDKVIKSNFFFVRKVNSKKSAELLDMIDQHIKEKNCE</sequence>
<evidence type="ECO:0000256" key="1">
    <source>
        <dbReference type="ARBA" id="ARBA00004323"/>
    </source>
</evidence>
<keyword evidence="7" id="KW-0256">Endoplasmic reticulum</keyword>
<evidence type="ECO:0000256" key="2">
    <source>
        <dbReference type="ARBA" id="ARBA00004648"/>
    </source>
</evidence>
<keyword evidence="11" id="KW-0472">Membrane</keyword>
<gene>
    <name evidence="15" type="ORF">AUF17_12190</name>
</gene>
<keyword evidence="9" id="KW-1133">Transmembrane helix</keyword>
<keyword evidence="6" id="KW-0479">Metal-binding</keyword>
<evidence type="ECO:0000256" key="5">
    <source>
        <dbReference type="ARBA" id="ARBA00022692"/>
    </source>
</evidence>
<dbReference type="GO" id="GO:0046872">
    <property type="term" value="F:metal ion binding"/>
    <property type="evidence" value="ECO:0007669"/>
    <property type="project" value="UniProtKB-KW"/>
</dbReference>
<protein>
    <recommendedName>
        <fullName evidence="14">Peptide O-xylosyltransferase</fullName>
    </recommendedName>
</protein>
<dbReference type="AlphaFoldDB" id="A0A8B5W642"/>
<keyword evidence="10" id="KW-0333">Golgi apparatus</keyword>
<evidence type="ECO:0000256" key="8">
    <source>
        <dbReference type="ARBA" id="ARBA00022968"/>
    </source>
</evidence>
<evidence type="ECO:0000256" key="14">
    <source>
        <dbReference type="ARBA" id="ARBA00042865"/>
    </source>
</evidence>
<dbReference type="InterPro" id="IPR003406">
    <property type="entry name" value="Glyco_trans_14"/>
</dbReference>
<dbReference type="PANTHER" id="PTHR46025">
    <property type="entry name" value="XYLOSYLTRANSFERASE OXT"/>
    <property type="match status" value="1"/>
</dbReference>
<dbReference type="GO" id="GO:0050650">
    <property type="term" value="P:chondroitin sulfate proteoglycan biosynthetic process"/>
    <property type="evidence" value="ECO:0007669"/>
    <property type="project" value="TreeGrafter"/>
</dbReference>
<keyword evidence="5" id="KW-0812">Transmembrane</keyword>
<evidence type="ECO:0000313" key="16">
    <source>
        <dbReference type="Proteomes" id="UP000316316"/>
    </source>
</evidence>
<proteinExistence type="predicted"/>
<evidence type="ECO:0000256" key="6">
    <source>
        <dbReference type="ARBA" id="ARBA00022723"/>
    </source>
</evidence>
<evidence type="ECO:0000256" key="12">
    <source>
        <dbReference type="ARBA" id="ARBA00023157"/>
    </source>
</evidence>
<name>A0A8B5W642_ENTAV</name>
<evidence type="ECO:0000256" key="11">
    <source>
        <dbReference type="ARBA" id="ARBA00023136"/>
    </source>
</evidence>
<evidence type="ECO:0000313" key="15">
    <source>
        <dbReference type="EMBL" id="TRZ34807.1"/>
    </source>
</evidence>
<dbReference type="GO" id="GO:0030158">
    <property type="term" value="F:protein xylosyltransferase activity"/>
    <property type="evidence" value="ECO:0007669"/>
    <property type="project" value="InterPro"/>
</dbReference>
<dbReference type="EMBL" id="PDXQ01000001">
    <property type="protein sequence ID" value="TRZ34807.1"/>
    <property type="molecule type" value="Genomic_DNA"/>
</dbReference>
<accession>A0A8B5W642</accession>
<dbReference type="Proteomes" id="UP000316316">
    <property type="component" value="Unassembled WGS sequence"/>
</dbReference>
<keyword evidence="8" id="KW-0735">Signal-anchor</keyword>
<reference evidence="15 16" key="1">
    <citation type="submission" date="2017-10" db="EMBL/GenBank/DDBJ databases">
        <title>FDA dAtabase for Regulatory Grade micrObial Sequences (FDA-ARGOS): Supporting development and validation of Infectious Disease Dx tests.</title>
        <authorList>
            <person name="Campos J."/>
            <person name="Goldberg B."/>
            <person name="Tallon L.J."/>
            <person name="Sadzewicz L."/>
            <person name="Sengamalay N."/>
            <person name="Ott S."/>
            <person name="Godinez A."/>
            <person name="Nagaraj S."/>
            <person name="Vyas G."/>
            <person name="Aluvathingal J."/>
            <person name="Nadendla S."/>
            <person name="Geyer C."/>
            <person name="Nandy P."/>
            <person name="Hobson J."/>
            <person name="Sichtig H."/>
        </authorList>
    </citation>
    <scope>NUCLEOTIDE SEQUENCE [LARGE SCALE GENOMIC DNA]</scope>
    <source>
        <strain evidence="15 16">FDAARGOS_185</strain>
    </source>
</reference>
<comment type="subcellular location">
    <subcellularLocation>
        <location evidence="2">Endoplasmic reticulum membrane</location>
        <topology evidence="2">Single-pass type II membrane protein</topology>
    </subcellularLocation>
    <subcellularLocation>
        <location evidence="1">Golgi apparatus membrane</location>
        <topology evidence="1">Single-pass type II membrane protein</topology>
    </subcellularLocation>
</comment>
<evidence type="ECO:0000256" key="3">
    <source>
        <dbReference type="ARBA" id="ARBA00022676"/>
    </source>
</evidence>
<keyword evidence="3" id="KW-0328">Glycosyltransferase</keyword>
<keyword evidence="4" id="KW-0808">Transferase</keyword>
<keyword evidence="13" id="KW-0325">Glycoprotein</keyword>
<dbReference type="Pfam" id="PF02485">
    <property type="entry name" value="Branch"/>
    <property type="match status" value="1"/>
</dbReference>
<evidence type="ECO:0000256" key="7">
    <source>
        <dbReference type="ARBA" id="ARBA00022824"/>
    </source>
</evidence>
<dbReference type="GO" id="GO:0015012">
    <property type="term" value="P:heparan sulfate proteoglycan biosynthetic process"/>
    <property type="evidence" value="ECO:0007669"/>
    <property type="project" value="TreeGrafter"/>
</dbReference>
<dbReference type="RefSeq" id="WP_144325505.1">
    <property type="nucleotide sequence ID" value="NZ_JAOUSU010000003.1"/>
</dbReference>
<dbReference type="GO" id="GO:0016020">
    <property type="term" value="C:membrane"/>
    <property type="evidence" value="ECO:0007669"/>
    <property type="project" value="InterPro"/>
</dbReference>
<dbReference type="InterPro" id="IPR043538">
    <property type="entry name" value="XYLT"/>
</dbReference>
<organism evidence="15 16">
    <name type="scientific">Enterococcus avium</name>
    <name type="common">Streptococcus avium</name>
    <dbReference type="NCBI Taxonomy" id="33945"/>
    <lineage>
        <taxon>Bacteria</taxon>
        <taxon>Bacillati</taxon>
        <taxon>Bacillota</taxon>
        <taxon>Bacilli</taxon>
        <taxon>Lactobacillales</taxon>
        <taxon>Enterococcaceae</taxon>
        <taxon>Enterococcus</taxon>
    </lineage>
</organism>
<evidence type="ECO:0000256" key="13">
    <source>
        <dbReference type="ARBA" id="ARBA00023180"/>
    </source>
</evidence>